<feature type="transmembrane region" description="Helical" evidence="1">
    <location>
        <begin position="52"/>
        <end position="72"/>
    </location>
</feature>
<keyword evidence="1" id="KW-0472">Membrane</keyword>
<dbReference type="Proteomes" id="UP001461498">
    <property type="component" value="Unassembled WGS sequence"/>
</dbReference>
<evidence type="ECO:0000256" key="1">
    <source>
        <dbReference type="SAM" id="Phobius"/>
    </source>
</evidence>
<reference evidence="2 3" key="1">
    <citation type="submission" date="2022-12" db="EMBL/GenBank/DDBJ databases">
        <title>Chromosome-level genome assembly of true bugs.</title>
        <authorList>
            <person name="Ma L."/>
            <person name="Li H."/>
        </authorList>
    </citation>
    <scope>NUCLEOTIDE SEQUENCE [LARGE SCALE GENOMIC DNA]</scope>
    <source>
        <strain evidence="2">Lab_2022b</strain>
    </source>
</reference>
<keyword evidence="1" id="KW-0812">Transmembrane</keyword>
<organism evidence="2 3">
    <name type="scientific">Rhynocoris fuscipes</name>
    <dbReference type="NCBI Taxonomy" id="488301"/>
    <lineage>
        <taxon>Eukaryota</taxon>
        <taxon>Metazoa</taxon>
        <taxon>Ecdysozoa</taxon>
        <taxon>Arthropoda</taxon>
        <taxon>Hexapoda</taxon>
        <taxon>Insecta</taxon>
        <taxon>Pterygota</taxon>
        <taxon>Neoptera</taxon>
        <taxon>Paraneoptera</taxon>
        <taxon>Hemiptera</taxon>
        <taxon>Heteroptera</taxon>
        <taxon>Panheteroptera</taxon>
        <taxon>Cimicomorpha</taxon>
        <taxon>Reduviidae</taxon>
        <taxon>Harpactorinae</taxon>
        <taxon>Harpactorini</taxon>
        <taxon>Rhynocoris</taxon>
    </lineage>
</organism>
<comment type="caution">
    <text evidence="2">The sequence shown here is derived from an EMBL/GenBank/DDBJ whole genome shotgun (WGS) entry which is preliminary data.</text>
</comment>
<evidence type="ECO:0000313" key="2">
    <source>
        <dbReference type="EMBL" id="KAK9504637.1"/>
    </source>
</evidence>
<proteinExistence type="predicted"/>
<dbReference type="AlphaFoldDB" id="A0AAW1D251"/>
<gene>
    <name evidence="2" type="ORF">O3M35_010924</name>
</gene>
<keyword evidence="3" id="KW-1185">Reference proteome</keyword>
<name>A0AAW1D251_9HEMI</name>
<dbReference type="EMBL" id="JAPXFL010000007">
    <property type="protein sequence ID" value="KAK9504637.1"/>
    <property type="molecule type" value="Genomic_DNA"/>
</dbReference>
<sequence length="74" mass="8033">MCLLQVYIDSNGDAEGNFSVVALLNDKEATSTLGLSMQPVGYFRYDENNTALPVNSSLLLLLLLLFSCSSLVET</sequence>
<keyword evidence="1" id="KW-1133">Transmembrane helix</keyword>
<protein>
    <submittedName>
        <fullName evidence="2">Uncharacterized protein</fullName>
    </submittedName>
</protein>
<accession>A0AAW1D251</accession>
<evidence type="ECO:0000313" key="3">
    <source>
        <dbReference type="Proteomes" id="UP001461498"/>
    </source>
</evidence>